<keyword evidence="3" id="KW-1185">Reference proteome</keyword>
<dbReference type="KEGG" id="ccp:CHC_T00004078001"/>
<feature type="region of interest" description="Disordered" evidence="1">
    <location>
        <begin position="91"/>
        <end position="112"/>
    </location>
</feature>
<proteinExistence type="predicted"/>
<evidence type="ECO:0000313" key="3">
    <source>
        <dbReference type="Proteomes" id="UP000012073"/>
    </source>
</evidence>
<protein>
    <submittedName>
        <fullName evidence="2">Uncharacterized protein</fullName>
    </submittedName>
</protein>
<dbReference type="PhylomeDB" id="R7QCR7"/>
<dbReference type="GeneID" id="17323084"/>
<evidence type="ECO:0000313" key="2">
    <source>
        <dbReference type="EMBL" id="CDF35548.1"/>
    </source>
</evidence>
<name>R7QCR7_CHOCR</name>
<gene>
    <name evidence="2" type="ORF">CHC_T00004078001</name>
</gene>
<sequence>MHLPSRKGNPTLRSTSLPTTFLKMASTPQCHVRRSPRLWRISPTPTIRKTGATNAKSLTIASSSAAGVSDQILSPLHTVCTTEFFVVKNPVGSDKGPSRRRSKGFVNFRGRG</sequence>
<dbReference type="EMBL" id="HG001735">
    <property type="protein sequence ID" value="CDF35548.1"/>
    <property type="molecule type" value="Genomic_DNA"/>
</dbReference>
<dbReference type="Gramene" id="CDF35548">
    <property type="protein sequence ID" value="CDF35548"/>
    <property type="gene ID" value="CHC_T00004078001"/>
</dbReference>
<evidence type="ECO:0000256" key="1">
    <source>
        <dbReference type="SAM" id="MobiDB-lite"/>
    </source>
</evidence>
<accession>R7QCR7</accession>
<organism evidence="2 3">
    <name type="scientific">Chondrus crispus</name>
    <name type="common">Carrageen Irish moss</name>
    <name type="synonym">Polymorpha crispa</name>
    <dbReference type="NCBI Taxonomy" id="2769"/>
    <lineage>
        <taxon>Eukaryota</taxon>
        <taxon>Rhodophyta</taxon>
        <taxon>Florideophyceae</taxon>
        <taxon>Rhodymeniophycidae</taxon>
        <taxon>Gigartinales</taxon>
        <taxon>Gigartinaceae</taxon>
        <taxon>Chondrus</taxon>
    </lineage>
</organism>
<dbReference type="Proteomes" id="UP000012073">
    <property type="component" value="Unassembled WGS sequence"/>
</dbReference>
<reference evidence="3" key="1">
    <citation type="journal article" date="2013" name="Proc. Natl. Acad. Sci. U.S.A.">
        <title>Genome structure and metabolic features in the red seaweed Chondrus crispus shed light on evolution of the Archaeplastida.</title>
        <authorList>
            <person name="Collen J."/>
            <person name="Porcel B."/>
            <person name="Carre W."/>
            <person name="Ball S.G."/>
            <person name="Chaparro C."/>
            <person name="Tonon T."/>
            <person name="Barbeyron T."/>
            <person name="Michel G."/>
            <person name="Noel B."/>
            <person name="Valentin K."/>
            <person name="Elias M."/>
            <person name="Artiguenave F."/>
            <person name="Arun A."/>
            <person name="Aury J.M."/>
            <person name="Barbosa-Neto J.F."/>
            <person name="Bothwell J.H."/>
            <person name="Bouget F.Y."/>
            <person name="Brillet L."/>
            <person name="Cabello-Hurtado F."/>
            <person name="Capella-Gutierrez S."/>
            <person name="Charrier B."/>
            <person name="Cladiere L."/>
            <person name="Cock J.M."/>
            <person name="Coelho S.M."/>
            <person name="Colleoni C."/>
            <person name="Czjzek M."/>
            <person name="Da Silva C."/>
            <person name="Delage L."/>
            <person name="Denoeud F."/>
            <person name="Deschamps P."/>
            <person name="Dittami S.M."/>
            <person name="Gabaldon T."/>
            <person name="Gachon C.M."/>
            <person name="Groisillier A."/>
            <person name="Herve C."/>
            <person name="Jabbari K."/>
            <person name="Katinka M."/>
            <person name="Kloareg B."/>
            <person name="Kowalczyk N."/>
            <person name="Labadie K."/>
            <person name="Leblanc C."/>
            <person name="Lopez P.J."/>
            <person name="McLachlan D.H."/>
            <person name="Meslet-Cladiere L."/>
            <person name="Moustafa A."/>
            <person name="Nehr Z."/>
            <person name="Nyvall Collen P."/>
            <person name="Panaud O."/>
            <person name="Partensky F."/>
            <person name="Poulain J."/>
            <person name="Rensing S.A."/>
            <person name="Rousvoal S."/>
            <person name="Samson G."/>
            <person name="Symeonidi A."/>
            <person name="Weissenbach J."/>
            <person name="Zambounis A."/>
            <person name="Wincker P."/>
            <person name="Boyen C."/>
        </authorList>
    </citation>
    <scope>NUCLEOTIDE SEQUENCE [LARGE SCALE GENOMIC DNA]</scope>
    <source>
        <strain evidence="3">cv. Stackhouse</strain>
    </source>
</reference>
<dbReference type="RefSeq" id="XP_005715367.1">
    <property type="nucleotide sequence ID" value="XM_005715310.1"/>
</dbReference>
<dbReference type="AlphaFoldDB" id="R7QCR7"/>